<proteinExistence type="predicted"/>
<accession>A0A8K0UJ21</accession>
<feature type="compositionally biased region" description="Basic and acidic residues" evidence="1">
    <location>
        <begin position="64"/>
        <end position="77"/>
    </location>
</feature>
<feature type="region of interest" description="Disordered" evidence="1">
    <location>
        <begin position="49"/>
        <end position="77"/>
    </location>
</feature>
<organism evidence="2 3">
    <name type="scientific">Cristinia sonorae</name>
    <dbReference type="NCBI Taxonomy" id="1940300"/>
    <lineage>
        <taxon>Eukaryota</taxon>
        <taxon>Fungi</taxon>
        <taxon>Dikarya</taxon>
        <taxon>Basidiomycota</taxon>
        <taxon>Agaricomycotina</taxon>
        <taxon>Agaricomycetes</taxon>
        <taxon>Agaricomycetidae</taxon>
        <taxon>Agaricales</taxon>
        <taxon>Pleurotineae</taxon>
        <taxon>Stephanosporaceae</taxon>
        <taxon>Cristinia</taxon>
    </lineage>
</organism>
<evidence type="ECO:0000313" key="2">
    <source>
        <dbReference type="EMBL" id="KAH8092617.1"/>
    </source>
</evidence>
<evidence type="ECO:0000313" key="3">
    <source>
        <dbReference type="Proteomes" id="UP000813824"/>
    </source>
</evidence>
<reference evidence="2" key="1">
    <citation type="journal article" date="2021" name="New Phytol.">
        <title>Evolutionary innovations through gain and loss of genes in the ectomycorrhizal Boletales.</title>
        <authorList>
            <person name="Wu G."/>
            <person name="Miyauchi S."/>
            <person name="Morin E."/>
            <person name="Kuo A."/>
            <person name="Drula E."/>
            <person name="Varga T."/>
            <person name="Kohler A."/>
            <person name="Feng B."/>
            <person name="Cao Y."/>
            <person name="Lipzen A."/>
            <person name="Daum C."/>
            <person name="Hundley H."/>
            <person name="Pangilinan J."/>
            <person name="Johnson J."/>
            <person name="Barry K."/>
            <person name="LaButti K."/>
            <person name="Ng V."/>
            <person name="Ahrendt S."/>
            <person name="Min B."/>
            <person name="Choi I.G."/>
            <person name="Park H."/>
            <person name="Plett J.M."/>
            <person name="Magnuson J."/>
            <person name="Spatafora J.W."/>
            <person name="Nagy L.G."/>
            <person name="Henrissat B."/>
            <person name="Grigoriev I.V."/>
            <person name="Yang Z.L."/>
            <person name="Xu J."/>
            <person name="Martin F.M."/>
        </authorList>
    </citation>
    <scope>NUCLEOTIDE SEQUENCE</scope>
    <source>
        <strain evidence="2">KKN 215</strain>
    </source>
</reference>
<comment type="caution">
    <text evidence="2">The sequence shown here is derived from an EMBL/GenBank/DDBJ whole genome shotgun (WGS) entry which is preliminary data.</text>
</comment>
<gene>
    <name evidence="2" type="ORF">BXZ70DRAFT_448228</name>
</gene>
<dbReference type="AlphaFoldDB" id="A0A8K0UJ21"/>
<dbReference type="Proteomes" id="UP000813824">
    <property type="component" value="Unassembled WGS sequence"/>
</dbReference>
<name>A0A8K0UJ21_9AGAR</name>
<protein>
    <submittedName>
        <fullName evidence="2">Uncharacterized protein</fullName>
    </submittedName>
</protein>
<dbReference type="EMBL" id="JAEVFJ010000031">
    <property type="protein sequence ID" value="KAH8092617.1"/>
    <property type="molecule type" value="Genomic_DNA"/>
</dbReference>
<evidence type="ECO:0000256" key="1">
    <source>
        <dbReference type="SAM" id="MobiDB-lite"/>
    </source>
</evidence>
<sequence>MVPGVDGDAASFLDEGNTAEEILHVSGPQITSVSPVDVSALKSPLLQRAPQSTLRHKAGTTRPRSSDGPRRPVSEDKVQGVVAKLPVIPRVIVTVSSMQDISASHDEFYVYPRTGCADDHSTFRASFFFEHVSDEEVNLWVLNAVLPPADPADTYRGLTPDTVASGARTQGYCESVRQICNRACSLGLPHPRVKHVLVIPETNRKHSISCLLEGDVCYEERSHRGIRRTPPVGWCDEIRGQVYVQFLDVAEFCSWGESLGLLVLRNQSG</sequence>
<keyword evidence="3" id="KW-1185">Reference proteome</keyword>